<keyword evidence="3" id="KW-1185">Reference proteome</keyword>
<dbReference type="RefSeq" id="WP_366924481.1">
    <property type="nucleotide sequence ID" value="NZ_CP121694.1"/>
</dbReference>
<accession>A0AAU0UP83</accession>
<evidence type="ECO:0000313" key="3">
    <source>
        <dbReference type="Proteomes" id="UP001329915"/>
    </source>
</evidence>
<keyword evidence="1" id="KW-0812">Transmembrane</keyword>
<evidence type="ECO:0008006" key="4">
    <source>
        <dbReference type="Google" id="ProtNLM"/>
    </source>
</evidence>
<keyword evidence="1" id="KW-0472">Membrane</keyword>
<dbReference type="Proteomes" id="UP001329915">
    <property type="component" value="Chromosome"/>
</dbReference>
<organism evidence="2 3">
    <name type="scientific">Metallumcola ferriviriculae</name>
    <dbReference type="NCBI Taxonomy" id="3039180"/>
    <lineage>
        <taxon>Bacteria</taxon>
        <taxon>Bacillati</taxon>
        <taxon>Bacillota</taxon>
        <taxon>Clostridia</taxon>
        <taxon>Neomoorellales</taxon>
        <taxon>Desulfitibacteraceae</taxon>
        <taxon>Metallumcola</taxon>
    </lineage>
</organism>
<gene>
    <name evidence="2" type="ORF">MFMK1_001459</name>
</gene>
<name>A0AAU0UP83_9FIRM</name>
<proteinExistence type="predicted"/>
<feature type="transmembrane region" description="Helical" evidence="1">
    <location>
        <begin position="32"/>
        <end position="50"/>
    </location>
</feature>
<keyword evidence="1" id="KW-1133">Transmembrane helix</keyword>
<dbReference type="AlphaFoldDB" id="A0AAU0UP83"/>
<dbReference type="EMBL" id="CP121694">
    <property type="protein sequence ID" value="WRO21649.1"/>
    <property type="molecule type" value="Genomic_DNA"/>
</dbReference>
<sequence>MKTRNTTSWVVTGLGAAVTTVGVTAFSGPIAAGIAGFGAAHVVLGVLDMYRPTIKNR</sequence>
<protein>
    <recommendedName>
        <fullName evidence="4">Secreted protein</fullName>
    </recommendedName>
</protein>
<reference evidence="2 3" key="1">
    <citation type="submission" date="2023-04" db="EMBL/GenBank/DDBJ databases">
        <authorList>
            <person name="Hsu D."/>
        </authorList>
    </citation>
    <scope>NUCLEOTIDE SEQUENCE [LARGE SCALE GENOMIC DNA]</scope>
    <source>
        <strain evidence="2 3">MK1</strain>
    </source>
</reference>
<evidence type="ECO:0000313" key="2">
    <source>
        <dbReference type="EMBL" id="WRO21649.1"/>
    </source>
</evidence>
<feature type="transmembrane region" description="Helical" evidence="1">
    <location>
        <begin position="7"/>
        <end position="26"/>
    </location>
</feature>
<dbReference type="KEGG" id="dbc:MFMK1_001459"/>
<evidence type="ECO:0000256" key="1">
    <source>
        <dbReference type="SAM" id="Phobius"/>
    </source>
</evidence>